<feature type="compositionally biased region" description="Basic and acidic residues" evidence="1">
    <location>
        <begin position="221"/>
        <end position="239"/>
    </location>
</feature>
<reference evidence="2 3" key="1">
    <citation type="journal article" date="2007" name="Nat. Biotechnol.">
        <title>Genome sequence of the lignocellulose-bioconverting and xylose-fermenting yeast Pichia stipitis.</title>
        <authorList>
            <person name="Jeffries T.W."/>
            <person name="Grigoriev I.V."/>
            <person name="Grimwood J."/>
            <person name="Laplaza J.M."/>
            <person name="Aerts A."/>
            <person name="Salamov A."/>
            <person name="Schmutz J."/>
            <person name="Lindquist E."/>
            <person name="Dehal P."/>
            <person name="Shapiro H."/>
            <person name="Jin Y.S."/>
            <person name="Passoth V."/>
            <person name="Richardson P.M."/>
        </authorList>
    </citation>
    <scope>NUCLEOTIDE SEQUENCE [LARGE SCALE GENOMIC DNA]</scope>
    <source>
        <strain evidence="3">ATCC 58785 / CBS 6054 / NBRC 10063 / NRRL Y-11545</strain>
    </source>
</reference>
<dbReference type="GO" id="GO:0005634">
    <property type="term" value="C:nucleus"/>
    <property type="evidence" value="ECO:0007669"/>
    <property type="project" value="InterPro"/>
</dbReference>
<dbReference type="GO" id="GO:0031297">
    <property type="term" value="P:replication fork processing"/>
    <property type="evidence" value="ECO:0007669"/>
    <property type="project" value="InterPro"/>
</dbReference>
<feature type="region of interest" description="Disordered" evidence="1">
    <location>
        <begin position="215"/>
        <end position="239"/>
    </location>
</feature>
<keyword evidence="3" id="KW-1185">Reference proteome</keyword>
<dbReference type="GeneID" id="4851566"/>
<dbReference type="KEGG" id="pic:PICST_66553"/>
<dbReference type="Pfam" id="PF09462">
    <property type="entry name" value="Mus7"/>
    <property type="match status" value="2"/>
</dbReference>
<dbReference type="eggNOG" id="ENOG502SF90">
    <property type="taxonomic scope" value="Eukaryota"/>
</dbReference>
<dbReference type="OrthoDB" id="4018542at2759"/>
<feature type="region of interest" description="Disordered" evidence="1">
    <location>
        <begin position="460"/>
        <end position="517"/>
    </location>
</feature>
<organism evidence="2 3">
    <name type="scientific">Scheffersomyces stipitis (strain ATCC 58785 / CBS 6054 / NBRC 10063 / NRRL Y-11545)</name>
    <name type="common">Yeast</name>
    <name type="synonym">Pichia stipitis</name>
    <dbReference type="NCBI Taxonomy" id="322104"/>
    <lineage>
        <taxon>Eukaryota</taxon>
        <taxon>Fungi</taxon>
        <taxon>Dikarya</taxon>
        <taxon>Ascomycota</taxon>
        <taxon>Saccharomycotina</taxon>
        <taxon>Pichiomycetes</taxon>
        <taxon>Debaryomycetaceae</taxon>
        <taxon>Scheffersomyces</taxon>
    </lineage>
</organism>
<dbReference type="InParanoid" id="A3GH17"/>
<evidence type="ECO:0000256" key="1">
    <source>
        <dbReference type="SAM" id="MobiDB-lite"/>
    </source>
</evidence>
<dbReference type="RefSeq" id="XP_001388037.2">
    <property type="nucleotide sequence ID" value="XM_001388000.1"/>
</dbReference>
<dbReference type="HOGENOM" id="CLU_240775_0_0_1"/>
<dbReference type="Proteomes" id="UP000002258">
    <property type="component" value="Chromosome 1"/>
</dbReference>
<comment type="caution">
    <text evidence="2">The sequence shown here is derived from an EMBL/GenBank/DDBJ whole genome shotgun (WGS) entry which is preliminary data.</text>
</comment>
<sequence>MSEPLEYIPDSEDDEDCFLDSSNVSPFSLAAGLKSLSPSKRNTIQNRLRTSSKFGDIFSPDEWSDLSQVAKRSTIDRLEREIVEDSEEELSMSQLIPVVNGTSQNPLDIVQLQKSDHEDNNNLQIYLDSRNYETTSNSRRGLRKRNFASTHPYLADQAHYLGLSSIDYLNEVYQEKNHDLEPIVKFLNYNYLQQKAANPRDEKYRSKNFYSILGRQSRTAQNKEQHEIEEEKSRENKSDSLEFNYEFQETQPFSYQSQLGYDSFSEYNSDSDDSLDLSRNSRSIIVDDDDEGDQQVEPTYISTVDRYTDRYTNNHINRSRRIKNRVKPHSEESRKGLAIRKHTSRKPVVRSASRNEMINFITEEVVSQEDESILPSTDRELRESIIPKPYRLDSFGILSDSSSDEDIGSISENGSDIFEASPLSKDNINSDISFEAIDIRDVLTSNAGIDETNFVRESDYVNPMFSGGRSTKSKASSNDHRKKRKLGSGLGSKNSASGRKHIATRTSGQVPRKQRLLSETSFARLPKKSLKVNGRKIDKKKSSRKILETMDVPQSGKANAKDIFGAQYEFSRTPILATVVIEAESEKRVRNVNYSPNSFNFNKAYLHDDTNFQSNFILSAIDLSKIKALEEGKSYVLGKDSIHFLVMGETFNFNLLNMNNGEMVKYLSFILRLFRQNLYLDKVVADEIYESIKGVLQWSLICQEPPSTSSIKLLNGIFAHLIQVKDFKLAKKCWFWFPYFYLLYYCLHIISNNSGNSNLDALSNKISDLNRDYWLLFFRNFESIEFSSMLVNGKASKGYESFYIMFTSANSPSDMWKSVIAALKVVSTEVDVDITLDALHSLIVCLPSKFYSWSPFYVMYNFISGENDSTIHNKFLDVIQHLNKRFHWPFEERMVLLLYSGITFRRFGNFADEMLVSDLIGQIRSRDDIPDNCFFERFMMLLYSYVSELPEQTKTKRLITKFITSSHYHYQPGKEYYAMFMNRANFVLLLRQLSVVDLKNQVFDLISQITSSNDTTILSVALHFLGDYIDICLAKKGTIPFETLVEYANSLLSRYFTLPGVIKLWRRLVKVFEKIMTPFSDLKYSLQYLSILKNINLDKTQKLFKDLFRLVLQCLDRISRTKDYRLIKGLSDTLNEITLQNHRMLNVQMGRFPLPTVAEESDADLDVELGIRVWVRCTSLLPDPNWNQLILQKFPYTGNQYSRDKFSLFLFNEIIKYNSLKSCRDILSTNVLRSLCSFSFSKYLATTINLLHKEKVDIFEVQKGLTIDDITMFHLQNFRHRIVSNAICNISKSFKLNTVSKKNLIGGMVRTLNNEYDKYFSSNWYKDFCVKTIKCIKKECLELCADNTQIPSLASKLGILNSELDIYKLQTLPLTRRLSNLHAFIQEQLQTIKRKIGRLQAYY</sequence>
<evidence type="ECO:0000313" key="3">
    <source>
        <dbReference type="Proteomes" id="UP000002258"/>
    </source>
</evidence>
<feature type="region of interest" description="Disordered" evidence="1">
    <location>
        <begin position="324"/>
        <end position="348"/>
    </location>
</feature>
<proteinExistence type="predicted"/>
<dbReference type="EMBL" id="AAVQ01000001">
    <property type="protein sequence ID" value="EAZ64014.2"/>
    <property type="molecule type" value="Genomic_DNA"/>
</dbReference>
<dbReference type="InterPro" id="IPR019021">
    <property type="entry name" value="Mms22"/>
</dbReference>
<dbReference type="OMA" id="YINHMLA"/>
<evidence type="ECO:0000313" key="2">
    <source>
        <dbReference type="EMBL" id="EAZ64014.2"/>
    </source>
</evidence>
<gene>
    <name evidence="2" type="ORF">PICST_66553</name>
</gene>
<feature type="compositionally biased region" description="Basic residues" evidence="1">
    <location>
        <begin position="337"/>
        <end position="348"/>
    </location>
</feature>
<dbReference type="GO" id="GO:0006281">
    <property type="term" value="P:DNA repair"/>
    <property type="evidence" value="ECO:0007669"/>
    <property type="project" value="InterPro"/>
</dbReference>
<protein>
    <submittedName>
        <fullName evidence="2">Uncharacterized protein</fullName>
    </submittedName>
</protein>
<accession>A3GH17</accession>
<name>A3GH17_PICST</name>